<proteinExistence type="predicted"/>
<evidence type="ECO:0000259" key="1">
    <source>
        <dbReference type="Pfam" id="PF01498"/>
    </source>
</evidence>
<keyword evidence="3" id="KW-1185">Reference proteome</keyword>
<dbReference type="GO" id="GO:0003677">
    <property type="term" value="F:DNA binding"/>
    <property type="evidence" value="ECO:0007669"/>
    <property type="project" value="InterPro"/>
</dbReference>
<accession>A0AA39UAH4</accession>
<gene>
    <name evidence="2" type="ORF">JMJ35_005569</name>
</gene>
<dbReference type="Gene3D" id="1.10.10.10">
    <property type="entry name" value="Winged helix-like DNA-binding domain superfamily/Winged helix DNA-binding domain"/>
    <property type="match status" value="1"/>
</dbReference>
<dbReference type="AlphaFoldDB" id="A0AA39UAH4"/>
<comment type="caution">
    <text evidence="2">The sequence shown here is derived from an EMBL/GenBank/DDBJ whole genome shotgun (WGS) entry which is preliminary data.</text>
</comment>
<name>A0AA39UAH4_9LECA</name>
<dbReference type="Pfam" id="PF01498">
    <property type="entry name" value="HTH_Tnp_Tc3_2"/>
    <property type="match status" value="1"/>
</dbReference>
<evidence type="ECO:0000313" key="2">
    <source>
        <dbReference type="EMBL" id="KAK0512441.1"/>
    </source>
</evidence>
<reference evidence="2" key="1">
    <citation type="submission" date="2023-03" db="EMBL/GenBank/DDBJ databases">
        <title>Complete genome of Cladonia borealis.</title>
        <authorList>
            <person name="Park H."/>
        </authorList>
    </citation>
    <scope>NUCLEOTIDE SEQUENCE</scope>
    <source>
        <strain evidence="2">ANT050790</strain>
    </source>
</reference>
<dbReference type="InterPro" id="IPR002492">
    <property type="entry name" value="Transposase_Tc1-like"/>
</dbReference>
<evidence type="ECO:0000313" key="3">
    <source>
        <dbReference type="Proteomes" id="UP001166286"/>
    </source>
</evidence>
<dbReference type="EMBL" id="JAFEKC020000011">
    <property type="protein sequence ID" value="KAK0512441.1"/>
    <property type="molecule type" value="Genomic_DNA"/>
</dbReference>
<dbReference type="GO" id="GO:0015074">
    <property type="term" value="P:DNA integration"/>
    <property type="evidence" value="ECO:0007669"/>
    <property type="project" value="InterPro"/>
</dbReference>
<feature type="domain" description="Transposase Tc1-like" evidence="1">
    <location>
        <begin position="81"/>
        <end position="147"/>
    </location>
</feature>
<dbReference type="Proteomes" id="UP001166286">
    <property type="component" value="Unassembled WGS sequence"/>
</dbReference>
<protein>
    <recommendedName>
        <fullName evidence="1">Transposase Tc1-like domain-containing protein</fullName>
    </recommendedName>
</protein>
<dbReference type="GO" id="GO:0006313">
    <property type="term" value="P:DNA transposition"/>
    <property type="evidence" value="ECO:0007669"/>
    <property type="project" value="InterPro"/>
</dbReference>
<organism evidence="2 3">
    <name type="scientific">Cladonia borealis</name>
    <dbReference type="NCBI Taxonomy" id="184061"/>
    <lineage>
        <taxon>Eukaryota</taxon>
        <taxon>Fungi</taxon>
        <taxon>Dikarya</taxon>
        <taxon>Ascomycota</taxon>
        <taxon>Pezizomycotina</taxon>
        <taxon>Lecanoromycetes</taxon>
        <taxon>OSLEUM clade</taxon>
        <taxon>Lecanoromycetidae</taxon>
        <taxon>Lecanorales</taxon>
        <taxon>Lecanorineae</taxon>
        <taxon>Cladoniaceae</taxon>
        <taxon>Cladonia</taxon>
    </lineage>
</organism>
<dbReference type="InterPro" id="IPR009057">
    <property type="entry name" value="Homeodomain-like_sf"/>
</dbReference>
<dbReference type="InterPro" id="IPR036388">
    <property type="entry name" value="WH-like_DNA-bd_sf"/>
</dbReference>
<dbReference type="SUPFAM" id="SSF46689">
    <property type="entry name" value="Homeodomain-like"/>
    <property type="match status" value="1"/>
</dbReference>
<sequence length="159" mass="18503">MLRTPLATITGNRPRNKELSPFQRGILVGHAAQGLSYGRIAKATKLPKTTVRTAVLNASLQQNGESRPRSGRPSIVTDRDRRHVIRTARVNPRITYQKLQEETQLNFSHSTFYRILREYGLTNWLAKQRPLLTEEVAAKRLAWCRERRRWGWEEWSKVI</sequence>